<keyword evidence="2" id="KW-0328">Glycosyltransferase</keyword>
<dbReference type="CDD" id="cd00761">
    <property type="entry name" value="Glyco_tranf_GTA_type"/>
    <property type="match status" value="1"/>
</dbReference>
<dbReference type="SUPFAM" id="SSF53448">
    <property type="entry name" value="Nucleotide-diphospho-sugar transferases"/>
    <property type="match status" value="1"/>
</dbReference>
<protein>
    <submittedName>
        <fullName evidence="5">Glycosyltransferase</fullName>
    </submittedName>
</protein>
<dbReference type="GO" id="GO:0016757">
    <property type="term" value="F:glycosyltransferase activity"/>
    <property type="evidence" value="ECO:0007669"/>
    <property type="project" value="UniProtKB-KW"/>
</dbReference>
<evidence type="ECO:0000313" key="5">
    <source>
        <dbReference type="EMBL" id="KAA8997557.1"/>
    </source>
</evidence>
<evidence type="ECO:0000313" key="6">
    <source>
        <dbReference type="Proteomes" id="UP000367750"/>
    </source>
</evidence>
<proteinExistence type="inferred from homology"/>
<dbReference type="InterPro" id="IPR029044">
    <property type="entry name" value="Nucleotide-diphossugar_trans"/>
</dbReference>
<name>A0A5J5FVA8_9BACL</name>
<evidence type="ECO:0000259" key="4">
    <source>
        <dbReference type="Pfam" id="PF00535"/>
    </source>
</evidence>
<keyword evidence="3 5" id="KW-0808">Transferase</keyword>
<evidence type="ECO:0000256" key="3">
    <source>
        <dbReference type="ARBA" id="ARBA00022679"/>
    </source>
</evidence>
<evidence type="ECO:0000256" key="1">
    <source>
        <dbReference type="ARBA" id="ARBA00006739"/>
    </source>
</evidence>
<keyword evidence="6" id="KW-1185">Reference proteome</keyword>
<sequence>MGGAVRLLESGGGGALRPAVSVVVPVYNAASRLSACVESLLGQTLGECEFIFVNDGSSDGSGSILDAYQSRDPRVRVIHQENRGVSEARNAGIQACSGFYIGFVDADDTVEADMFEQLYRTAAAESCDVVICNYESETGAHKQITRYPFPSGRVLLREELDREILPYYISDEDCNSVCNKLFLRSMIEKHSLRFPQGVDLGEDGIFNVRFLLKAERAFYLDYTGYHYLDNPGSATRNIAGKDYFRKALERFEAPLPEGFEARVGGTDIRRLRSVRFIRTAASLVHMYMEPARDMSLRRRMAYLRKMLNHPGLRTAFPDYYKEEYPSLDTYQRAVIDAMSRRRLGRLYLLTAYSRIRNR</sequence>
<comment type="similarity">
    <text evidence="1">Belongs to the glycosyltransferase 2 family.</text>
</comment>
<evidence type="ECO:0000256" key="2">
    <source>
        <dbReference type="ARBA" id="ARBA00022676"/>
    </source>
</evidence>
<organism evidence="5 6">
    <name type="scientific">Paenibacillus spiritus</name>
    <dbReference type="NCBI Taxonomy" id="2496557"/>
    <lineage>
        <taxon>Bacteria</taxon>
        <taxon>Bacillati</taxon>
        <taxon>Bacillota</taxon>
        <taxon>Bacilli</taxon>
        <taxon>Bacillales</taxon>
        <taxon>Paenibacillaceae</taxon>
        <taxon>Paenibacillus</taxon>
    </lineage>
</organism>
<gene>
    <name evidence="5" type="ORF">F4V43_17500</name>
</gene>
<dbReference type="Pfam" id="PF00535">
    <property type="entry name" value="Glycos_transf_2"/>
    <property type="match status" value="1"/>
</dbReference>
<reference evidence="5 6" key="1">
    <citation type="submission" date="2019-09" db="EMBL/GenBank/DDBJ databases">
        <title>Bacillus ochoae sp. nov., Paenibacillus whitsoniae sp. nov., Paenibacillus spiritus sp. nov. Isolated from the Mars Exploration Rover during spacecraft assembly.</title>
        <authorList>
            <person name="Seuylemezian A."/>
            <person name="Vaishampayan P."/>
        </authorList>
    </citation>
    <scope>NUCLEOTIDE SEQUENCE [LARGE SCALE GENOMIC DNA]</scope>
    <source>
        <strain evidence="5 6">MER_111</strain>
    </source>
</reference>
<dbReference type="EMBL" id="VYKK01000029">
    <property type="protein sequence ID" value="KAA8997557.1"/>
    <property type="molecule type" value="Genomic_DNA"/>
</dbReference>
<dbReference type="OrthoDB" id="396512at2"/>
<accession>A0A5J5FVA8</accession>
<comment type="caution">
    <text evidence="5">The sequence shown here is derived from an EMBL/GenBank/DDBJ whole genome shotgun (WGS) entry which is preliminary data.</text>
</comment>
<dbReference type="AlphaFoldDB" id="A0A5J5FVA8"/>
<dbReference type="Gene3D" id="3.90.550.10">
    <property type="entry name" value="Spore Coat Polysaccharide Biosynthesis Protein SpsA, Chain A"/>
    <property type="match status" value="1"/>
</dbReference>
<dbReference type="PANTHER" id="PTHR22916">
    <property type="entry name" value="GLYCOSYLTRANSFERASE"/>
    <property type="match status" value="1"/>
</dbReference>
<feature type="domain" description="Glycosyltransferase 2-like" evidence="4">
    <location>
        <begin position="21"/>
        <end position="185"/>
    </location>
</feature>
<dbReference type="InterPro" id="IPR001173">
    <property type="entry name" value="Glyco_trans_2-like"/>
</dbReference>
<dbReference type="PANTHER" id="PTHR22916:SF51">
    <property type="entry name" value="GLYCOSYLTRANSFERASE EPSH-RELATED"/>
    <property type="match status" value="1"/>
</dbReference>
<dbReference type="Proteomes" id="UP000367750">
    <property type="component" value="Unassembled WGS sequence"/>
</dbReference>